<sequence>MELIVFEKDSYYKLMEETMVLMYKVIHEKHQQIQSATEEEHDFLTTEQALKLMGLKSKKRLYILRDEKLIDYYQHGRRKLYSKKSIIAYLNGQKIV</sequence>
<protein>
    <submittedName>
        <fullName evidence="2">Helix-turn-helix domain-containing protein</fullName>
    </submittedName>
</protein>
<comment type="caution">
    <text evidence="2">The sequence shown here is derived from an EMBL/GenBank/DDBJ whole genome shotgun (WGS) entry which is preliminary data.</text>
</comment>
<dbReference type="EMBL" id="VLNR01000153">
    <property type="protein sequence ID" value="TSE02646.1"/>
    <property type="molecule type" value="Genomic_DNA"/>
</dbReference>
<evidence type="ECO:0000313" key="3">
    <source>
        <dbReference type="Proteomes" id="UP000318833"/>
    </source>
</evidence>
<dbReference type="InterPro" id="IPR041657">
    <property type="entry name" value="HTH_17"/>
</dbReference>
<dbReference type="RefSeq" id="WP_143919229.1">
    <property type="nucleotide sequence ID" value="NZ_CANMXV010000094.1"/>
</dbReference>
<dbReference type="OrthoDB" id="1163918at2"/>
<name>A0A554VA26_9FLAO</name>
<proteinExistence type="predicted"/>
<accession>A0A554VA26</accession>
<feature type="domain" description="Helix-turn-helix" evidence="1">
    <location>
        <begin position="43"/>
        <end position="93"/>
    </location>
</feature>
<dbReference type="Pfam" id="PF12728">
    <property type="entry name" value="HTH_17"/>
    <property type="match status" value="1"/>
</dbReference>
<dbReference type="AlphaFoldDB" id="A0A554VA26"/>
<evidence type="ECO:0000313" key="2">
    <source>
        <dbReference type="EMBL" id="TSE02646.1"/>
    </source>
</evidence>
<keyword evidence="3" id="KW-1185">Reference proteome</keyword>
<reference evidence="2 3" key="1">
    <citation type="submission" date="2019-07" db="EMBL/GenBank/DDBJ databases">
        <title>The draft genome sequence of Aquimarina algiphila M91.</title>
        <authorList>
            <person name="Meng X."/>
        </authorList>
    </citation>
    <scope>NUCLEOTIDE SEQUENCE [LARGE SCALE GENOMIC DNA]</scope>
    <source>
        <strain evidence="2 3">M91</strain>
    </source>
</reference>
<dbReference type="Proteomes" id="UP000318833">
    <property type="component" value="Unassembled WGS sequence"/>
</dbReference>
<evidence type="ECO:0000259" key="1">
    <source>
        <dbReference type="Pfam" id="PF12728"/>
    </source>
</evidence>
<gene>
    <name evidence="2" type="ORF">FOF46_30700</name>
</gene>
<organism evidence="2 3">
    <name type="scientific">Aquimarina algiphila</name>
    <dbReference type="NCBI Taxonomy" id="2047982"/>
    <lineage>
        <taxon>Bacteria</taxon>
        <taxon>Pseudomonadati</taxon>
        <taxon>Bacteroidota</taxon>
        <taxon>Flavobacteriia</taxon>
        <taxon>Flavobacteriales</taxon>
        <taxon>Flavobacteriaceae</taxon>
        <taxon>Aquimarina</taxon>
    </lineage>
</organism>